<dbReference type="Proteomes" id="UP001280121">
    <property type="component" value="Unassembled WGS sequence"/>
</dbReference>
<keyword evidence="5 8" id="KW-0863">Zinc-finger</keyword>
<dbReference type="AlphaFoldDB" id="A0AAD9XHN6"/>
<dbReference type="PANTHER" id="PTHR15710">
    <property type="entry name" value="E3 UBIQUITIN-PROTEIN LIGASE PRAJA"/>
    <property type="match status" value="1"/>
</dbReference>
<dbReference type="Gene3D" id="3.30.40.10">
    <property type="entry name" value="Zinc/RING finger domain, C3HC4 (zinc finger)"/>
    <property type="match status" value="1"/>
</dbReference>
<keyword evidence="6" id="KW-0833">Ubl conjugation pathway</keyword>
<dbReference type="InterPro" id="IPR001841">
    <property type="entry name" value="Znf_RING"/>
</dbReference>
<accession>A0AAD9XHN6</accession>
<dbReference type="CDD" id="cd16667">
    <property type="entry name" value="RING-H2_RNF126-like"/>
    <property type="match status" value="1"/>
</dbReference>
<feature type="domain" description="RING-type" evidence="10">
    <location>
        <begin position="257"/>
        <end position="298"/>
    </location>
</feature>
<dbReference type="EMBL" id="JANJYI010000002">
    <property type="protein sequence ID" value="KAK2659540.1"/>
    <property type="molecule type" value="Genomic_DNA"/>
</dbReference>
<evidence type="ECO:0000313" key="12">
    <source>
        <dbReference type="Proteomes" id="UP001280121"/>
    </source>
</evidence>
<evidence type="ECO:0000256" key="2">
    <source>
        <dbReference type="ARBA" id="ARBA00012483"/>
    </source>
</evidence>
<dbReference type="GO" id="GO:0061630">
    <property type="term" value="F:ubiquitin protein ligase activity"/>
    <property type="evidence" value="ECO:0007669"/>
    <property type="project" value="UniProtKB-EC"/>
</dbReference>
<dbReference type="Pfam" id="PF13639">
    <property type="entry name" value="zf-RING_2"/>
    <property type="match status" value="1"/>
</dbReference>
<comment type="caution">
    <text evidence="11">The sequence shown here is derived from an EMBL/GenBank/DDBJ whole genome shotgun (WGS) entry which is preliminary data.</text>
</comment>
<feature type="region of interest" description="Disordered" evidence="9">
    <location>
        <begin position="305"/>
        <end position="327"/>
    </location>
</feature>
<evidence type="ECO:0000256" key="3">
    <source>
        <dbReference type="ARBA" id="ARBA00022679"/>
    </source>
</evidence>
<dbReference type="EC" id="2.3.2.27" evidence="2"/>
<organism evidence="11 12">
    <name type="scientific">Dipteronia dyeriana</name>
    <dbReference type="NCBI Taxonomy" id="168575"/>
    <lineage>
        <taxon>Eukaryota</taxon>
        <taxon>Viridiplantae</taxon>
        <taxon>Streptophyta</taxon>
        <taxon>Embryophyta</taxon>
        <taxon>Tracheophyta</taxon>
        <taxon>Spermatophyta</taxon>
        <taxon>Magnoliopsida</taxon>
        <taxon>eudicotyledons</taxon>
        <taxon>Gunneridae</taxon>
        <taxon>Pentapetalae</taxon>
        <taxon>rosids</taxon>
        <taxon>malvids</taxon>
        <taxon>Sapindales</taxon>
        <taxon>Sapindaceae</taxon>
        <taxon>Hippocastanoideae</taxon>
        <taxon>Acereae</taxon>
        <taxon>Dipteronia</taxon>
    </lineage>
</organism>
<keyword evidence="12" id="KW-1185">Reference proteome</keyword>
<dbReference type="FunFam" id="3.30.40.10:FF:000022">
    <property type="entry name" value="E3 ubiquitin-protein ligase RING1-like"/>
    <property type="match status" value="1"/>
</dbReference>
<dbReference type="PANTHER" id="PTHR15710:SF18">
    <property type="entry name" value="RING-TYPE E3 UBIQUITIN TRANSFERASE"/>
    <property type="match status" value="1"/>
</dbReference>
<proteinExistence type="predicted"/>
<evidence type="ECO:0000259" key="10">
    <source>
        <dbReference type="PROSITE" id="PS50089"/>
    </source>
</evidence>
<dbReference type="InterPro" id="IPR039525">
    <property type="entry name" value="RNF126-like_zinc-ribbon"/>
</dbReference>
<dbReference type="PROSITE" id="PS50089">
    <property type="entry name" value="ZF_RING_2"/>
    <property type="match status" value="1"/>
</dbReference>
<evidence type="ECO:0000256" key="1">
    <source>
        <dbReference type="ARBA" id="ARBA00000900"/>
    </source>
</evidence>
<dbReference type="SUPFAM" id="SSF57850">
    <property type="entry name" value="RING/U-box"/>
    <property type="match status" value="1"/>
</dbReference>
<gene>
    <name evidence="11" type="ORF">Ddye_006073</name>
</gene>
<protein>
    <recommendedName>
        <fullName evidence="2">RING-type E3 ubiquitin transferase</fullName>
        <ecNumber evidence="2">2.3.2.27</ecNumber>
    </recommendedName>
</protein>
<reference evidence="11" key="1">
    <citation type="journal article" date="2023" name="Plant J.">
        <title>Genome sequences and population genomics provide insights into the demographic history, inbreeding, and mutation load of two 'living fossil' tree species of Dipteronia.</title>
        <authorList>
            <person name="Feng Y."/>
            <person name="Comes H.P."/>
            <person name="Chen J."/>
            <person name="Zhu S."/>
            <person name="Lu R."/>
            <person name="Zhang X."/>
            <person name="Li P."/>
            <person name="Qiu J."/>
            <person name="Olsen K.M."/>
            <person name="Qiu Y."/>
        </authorList>
    </citation>
    <scope>NUCLEOTIDE SEQUENCE</scope>
    <source>
        <strain evidence="11">KIB01</strain>
    </source>
</reference>
<keyword evidence="7" id="KW-0862">Zinc</keyword>
<dbReference type="GO" id="GO:0008270">
    <property type="term" value="F:zinc ion binding"/>
    <property type="evidence" value="ECO:0007669"/>
    <property type="project" value="UniProtKB-KW"/>
</dbReference>
<dbReference type="Pfam" id="PF14369">
    <property type="entry name" value="Zn_ribbon_19"/>
    <property type="match status" value="1"/>
</dbReference>
<comment type="catalytic activity">
    <reaction evidence="1">
        <text>S-ubiquitinyl-[E2 ubiquitin-conjugating enzyme]-L-cysteine + [acceptor protein]-L-lysine = [E2 ubiquitin-conjugating enzyme]-L-cysteine + N(6)-ubiquitinyl-[acceptor protein]-L-lysine.</text>
        <dbReference type="EC" id="2.3.2.27"/>
    </reaction>
</comment>
<evidence type="ECO:0000256" key="7">
    <source>
        <dbReference type="ARBA" id="ARBA00022833"/>
    </source>
</evidence>
<feature type="region of interest" description="Disordered" evidence="9">
    <location>
        <begin position="98"/>
        <end position="131"/>
    </location>
</feature>
<evidence type="ECO:0000256" key="5">
    <source>
        <dbReference type="ARBA" id="ARBA00022771"/>
    </source>
</evidence>
<feature type="compositionally biased region" description="Polar residues" evidence="9">
    <location>
        <begin position="105"/>
        <end position="118"/>
    </location>
</feature>
<evidence type="ECO:0000313" key="11">
    <source>
        <dbReference type="EMBL" id="KAK2659540.1"/>
    </source>
</evidence>
<dbReference type="InterPro" id="IPR013083">
    <property type="entry name" value="Znf_RING/FYVE/PHD"/>
</dbReference>
<name>A0AAD9XHN6_9ROSI</name>
<dbReference type="GO" id="GO:0016567">
    <property type="term" value="P:protein ubiquitination"/>
    <property type="evidence" value="ECO:0007669"/>
    <property type="project" value="TreeGrafter"/>
</dbReference>
<evidence type="ECO:0000256" key="9">
    <source>
        <dbReference type="SAM" id="MobiDB-lite"/>
    </source>
</evidence>
<evidence type="ECO:0000256" key="6">
    <source>
        <dbReference type="ARBA" id="ARBA00022786"/>
    </source>
</evidence>
<dbReference type="GO" id="GO:0005737">
    <property type="term" value="C:cytoplasm"/>
    <property type="evidence" value="ECO:0007669"/>
    <property type="project" value="TreeGrafter"/>
</dbReference>
<dbReference type="SMART" id="SM00184">
    <property type="entry name" value="RING"/>
    <property type="match status" value="1"/>
</dbReference>
<keyword evidence="4" id="KW-0479">Metal-binding</keyword>
<evidence type="ECO:0000256" key="8">
    <source>
        <dbReference type="PROSITE-ProRule" id="PRU00175"/>
    </source>
</evidence>
<sequence>MSLSPPRVIQTDNETTTTTTTRNYQFYWCYQCHRMVRISPTNPSEISCPRCFGLFLTEIELSRPRLVVDFTAFDPSPEARLLEALSIILDPPIRRSFNNPPFDLNQEQPTPPQRSASGVRNWFRRRNNSNNLDQEQDDIQNILRRRRTRIPNIDGNRNWSEETEVLPRPRTWIFLRPMEPPSPLDHPFLRPENPVTPTAGGLNNISRDYFYGPELQQLIEELAQNDRPGPPPVPETYIDAIPMIKITEAHLVNDSKCPVCMEEFKIGGEGRELPCKHIYHSECIVPWLRLHNSCPVCRNEVPVSGGDTSSYEQGGSDTETDEAEHEEGRRRRCLRWRQLAALWPFGSRYRRVTPQAHDIAATSQVDTTRRRHCNIL</sequence>
<keyword evidence="3" id="KW-0808">Transferase</keyword>
<feature type="compositionally biased region" description="Polar residues" evidence="9">
    <location>
        <begin position="306"/>
        <end position="317"/>
    </location>
</feature>
<evidence type="ECO:0000256" key="4">
    <source>
        <dbReference type="ARBA" id="ARBA00022723"/>
    </source>
</evidence>